<keyword evidence="1" id="KW-1133">Transmembrane helix</keyword>
<sequence>MAVPRSDVFRYGLFVSVMMQSLCSNGANILNIDTILSDLNATVCSGDCGRAALWKPNTWPRTQNQILFDDRLGPDRDHVARYSDSWEPPMLVGRQMSLFSKNPLYIEPCPIEGAGPLSTLQLNVLWHDLTEHSHRAPADAYWMAVDGERRERAWSVPTFEAGPMVKWRIQVVREFRRPTRINCFGAFVRGVSPCRLVLSAQTSKTAPYRRVFSTPVPDSQRFLVTAKTANGVRNGAGLAWVVSAAEDQCRHLAPNDFVSRLGISWEDRDFPPAYGWRCDAWFCNNGTLREASVSTTGAPERDFFVIWWFVALATCAIASIVIIWLSCIGFLDVWLWFGCLLSVCHGSFTYTVLKNKDAYK</sequence>
<name>Q91TT7_TUHV1</name>
<keyword evidence="3" id="KW-1185">Reference proteome</keyword>
<dbReference type="KEGG" id="vg:921146"/>
<evidence type="ECO:0000256" key="1">
    <source>
        <dbReference type="SAM" id="Phobius"/>
    </source>
</evidence>
<dbReference type="GeneID" id="921146"/>
<organism evidence="2 3">
    <name type="scientific">Tupaiid herpesvirus 1 (strain 1)</name>
    <name type="common">TuHV-1</name>
    <name type="synonym">Herpesvirus tupaia (strain 1)</name>
    <dbReference type="NCBI Taxonomy" id="10397"/>
    <lineage>
        <taxon>Viruses</taxon>
        <taxon>Duplodnaviria</taxon>
        <taxon>Heunggongvirae</taxon>
        <taxon>Peploviricota</taxon>
        <taxon>Herviviricetes</taxon>
        <taxon>Herpesvirales</taxon>
        <taxon>Orthoherpesviridae</taxon>
        <taxon>Betaherpesvirinae</taxon>
        <taxon>Quwivirus</taxon>
        <taxon>Quwivirus tupaiidbeta1</taxon>
    </lineage>
</organism>
<dbReference type="RefSeq" id="NP_116355.1">
    <property type="nucleotide sequence ID" value="NC_002794.1"/>
</dbReference>
<proteinExistence type="predicted"/>
<reference evidence="2 3" key="1">
    <citation type="journal article" date="2001" name="J. Virol.">
        <title>Analysis and characterization of the complete genome of tupaia (tree shrew) herpesvirus.</title>
        <authorList>
            <person name="Bahr U."/>
            <person name="Darai G."/>
        </authorList>
    </citation>
    <scope>NUCLEOTIDE SEQUENCE [LARGE SCALE GENOMIC DNA]</scope>
    <source>
        <strain evidence="2">2</strain>
    </source>
</reference>
<keyword evidence="1" id="KW-0472">Membrane</keyword>
<feature type="transmembrane region" description="Helical" evidence="1">
    <location>
        <begin position="304"/>
        <end position="327"/>
    </location>
</feature>
<dbReference type="Proteomes" id="UP000137095">
    <property type="component" value="Segment"/>
</dbReference>
<keyword evidence="1" id="KW-0812">Transmembrane</keyword>
<accession>Q91TT7</accession>
<evidence type="ECO:0000313" key="2">
    <source>
        <dbReference type="EMBL" id="AAK57050.1"/>
    </source>
</evidence>
<dbReference type="EMBL" id="AF281817">
    <property type="protein sequence ID" value="AAK57050.1"/>
    <property type="molecule type" value="Genomic_DNA"/>
</dbReference>
<evidence type="ECO:0000313" key="3">
    <source>
        <dbReference type="Proteomes" id="UP000137095"/>
    </source>
</evidence>
<protein>
    <submittedName>
        <fullName evidence="2">T22.2</fullName>
    </submittedName>
</protein>
<organismHost>
    <name type="scientific">Tupaia belangeri</name>
    <name type="common">Common tree shrew</name>
    <name type="synonym">Tupaia glis belangeri</name>
    <dbReference type="NCBI Taxonomy" id="37347"/>
</organismHost>
<feature type="transmembrane region" description="Helical" evidence="1">
    <location>
        <begin position="333"/>
        <end position="353"/>
    </location>
</feature>